<gene>
    <name evidence="8" type="ORF">EKO27_g1194</name>
</gene>
<evidence type="ECO:0000259" key="6">
    <source>
        <dbReference type="Pfam" id="PF00389"/>
    </source>
</evidence>
<evidence type="ECO:0000256" key="3">
    <source>
        <dbReference type="ARBA" id="ARBA00023027"/>
    </source>
</evidence>
<dbReference type="InterPro" id="IPR006139">
    <property type="entry name" value="D-isomer_2_OHA_DH_cat_dom"/>
</dbReference>
<dbReference type="InterPro" id="IPR029753">
    <property type="entry name" value="D-isomer_DH_CS"/>
</dbReference>
<keyword evidence="9" id="KW-1185">Reference proteome</keyword>
<dbReference type="PROSITE" id="PS00671">
    <property type="entry name" value="D_2_HYDROXYACID_DH_3"/>
    <property type="match status" value="1"/>
</dbReference>
<evidence type="ECO:0000313" key="9">
    <source>
        <dbReference type="Proteomes" id="UP000286045"/>
    </source>
</evidence>
<dbReference type="PANTHER" id="PTHR42789:SF1">
    <property type="entry name" value="D-ISOMER SPECIFIC 2-HYDROXYACID DEHYDROGENASE FAMILY PROTEIN (AFU_ORTHOLOGUE AFUA_6G10090)"/>
    <property type="match status" value="1"/>
</dbReference>
<sequence>MSLPTIAVLDDYQGFSKAPFERLRSAGYQVTTFTDTLPPYNHPDTRQDAKDALVNRLEPFGIICSMRERTPFPAELINRLPNLKLLLTTGPRNASINVEACQARGIPVAGTGKDGTRASGPEASGPDSTTQHTVALTLALARNIPQDDAIMKSGGWQTKDALGLSGKIFGTVGLGRLGVQVARIMHLAFGMRVFAWSTNLTQDVADEKARAAGLPVEDETGAKTFKAVSRDELFSTADVVSIHVVLSERSKGLVGTSDLEKMKKSALLVNTSRGPIVNEEELLEAAKRGQIRGIGLDVYGLEPLPQDSEWRTTKWGESGRSDVVMTPHMGYVVADNIGEWYEQQAENILRWQKGEALNALFKDNGY</sequence>
<evidence type="ECO:0000259" key="7">
    <source>
        <dbReference type="Pfam" id="PF02826"/>
    </source>
</evidence>
<dbReference type="GO" id="GO:0016616">
    <property type="term" value="F:oxidoreductase activity, acting on the CH-OH group of donors, NAD or NADP as acceptor"/>
    <property type="evidence" value="ECO:0007669"/>
    <property type="project" value="InterPro"/>
</dbReference>
<name>A0A439DHQ4_9PEZI</name>
<feature type="domain" description="D-isomer specific 2-hydroxyacid dehydrogenase catalytic" evidence="6">
    <location>
        <begin position="47"/>
        <end position="117"/>
    </location>
</feature>
<feature type="domain" description="D-isomer specific 2-hydroxyacid dehydrogenase NAD-binding" evidence="7">
    <location>
        <begin position="134"/>
        <end position="330"/>
    </location>
</feature>
<comment type="similarity">
    <text evidence="1 4">Belongs to the D-isomer specific 2-hydroxyacid dehydrogenase family.</text>
</comment>
<evidence type="ECO:0000313" key="8">
    <source>
        <dbReference type="EMBL" id="RWA13921.1"/>
    </source>
</evidence>
<dbReference type="PANTHER" id="PTHR42789">
    <property type="entry name" value="D-ISOMER SPECIFIC 2-HYDROXYACID DEHYDROGENASE FAMILY PROTEIN (AFU_ORTHOLOGUE AFUA_6G10090)"/>
    <property type="match status" value="1"/>
</dbReference>
<dbReference type="Proteomes" id="UP000286045">
    <property type="component" value="Unassembled WGS sequence"/>
</dbReference>
<dbReference type="InterPro" id="IPR050857">
    <property type="entry name" value="D-2-hydroxyacid_DH"/>
</dbReference>
<feature type="region of interest" description="Disordered" evidence="5">
    <location>
        <begin position="109"/>
        <end position="129"/>
    </location>
</feature>
<evidence type="ECO:0000256" key="5">
    <source>
        <dbReference type="SAM" id="MobiDB-lite"/>
    </source>
</evidence>
<keyword evidence="2 4" id="KW-0560">Oxidoreductase</keyword>
<protein>
    <submittedName>
        <fullName evidence="8">Uncharacterized protein</fullName>
    </submittedName>
</protein>
<dbReference type="SUPFAM" id="SSF52283">
    <property type="entry name" value="Formate/glycerate dehydrogenase catalytic domain-like"/>
    <property type="match status" value="1"/>
</dbReference>
<dbReference type="Pfam" id="PF02826">
    <property type="entry name" value="2-Hacid_dh_C"/>
    <property type="match status" value="1"/>
</dbReference>
<dbReference type="EMBL" id="RYZI01000017">
    <property type="protein sequence ID" value="RWA13921.1"/>
    <property type="molecule type" value="Genomic_DNA"/>
</dbReference>
<dbReference type="GO" id="GO:0051287">
    <property type="term" value="F:NAD binding"/>
    <property type="evidence" value="ECO:0007669"/>
    <property type="project" value="InterPro"/>
</dbReference>
<dbReference type="SUPFAM" id="SSF51735">
    <property type="entry name" value="NAD(P)-binding Rossmann-fold domains"/>
    <property type="match status" value="1"/>
</dbReference>
<dbReference type="AlphaFoldDB" id="A0A439DHQ4"/>
<dbReference type="STRING" id="363999.A0A439DHQ4"/>
<proteinExistence type="inferred from homology"/>
<dbReference type="Gene3D" id="3.40.50.720">
    <property type="entry name" value="NAD(P)-binding Rossmann-like Domain"/>
    <property type="match status" value="2"/>
</dbReference>
<organism evidence="8 9">
    <name type="scientific">Xylaria grammica</name>
    <dbReference type="NCBI Taxonomy" id="363999"/>
    <lineage>
        <taxon>Eukaryota</taxon>
        <taxon>Fungi</taxon>
        <taxon>Dikarya</taxon>
        <taxon>Ascomycota</taxon>
        <taxon>Pezizomycotina</taxon>
        <taxon>Sordariomycetes</taxon>
        <taxon>Xylariomycetidae</taxon>
        <taxon>Xylariales</taxon>
        <taxon>Xylariaceae</taxon>
        <taxon>Xylaria</taxon>
    </lineage>
</organism>
<dbReference type="InterPro" id="IPR006140">
    <property type="entry name" value="D-isomer_DH_NAD-bd"/>
</dbReference>
<evidence type="ECO:0000256" key="4">
    <source>
        <dbReference type="RuleBase" id="RU003719"/>
    </source>
</evidence>
<evidence type="ECO:0000256" key="1">
    <source>
        <dbReference type="ARBA" id="ARBA00005854"/>
    </source>
</evidence>
<evidence type="ECO:0000256" key="2">
    <source>
        <dbReference type="ARBA" id="ARBA00023002"/>
    </source>
</evidence>
<reference evidence="8 9" key="1">
    <citation type="submission" date="2018-12" db="EMBL/GenBank/DDBJ databases">
        <title>Draft genome sequence of Xylaria grammica IHI A82.</title>
        <authorList>
            <person name="Buettner E."/>
            <person name="Kellner H."/>
        </authorList>
    </citation>
    <scope>NUCLEOTIDE SEQUENCE [LARGE SCALE GENOMIC DNA]</scope>
    <source>
        <strain evidence="8 9">IHI A82</strain>
    </source>
</reference>
<keyword evidence="3" id="KW-0520">NAD</keyword>
<accession>A0A439DHQ4</accession>
<dbReference type="InterPro" id="IPR036291">
    <property type="entry name" value="NAD(P)-bd_dom_sf"/>
</dbReference>
<dbReference type="Pfam" id="PF00389">
    <property type="entry name" value="2-Hacid_dh"/>
    <property type="match status" value="1"/>
</dbReference>
<dbReference type="CDD" id="cd12169">
    <property type="entry name" value="PGDH_like_1"/>
    <property type="match status" value="1"/>
</dbReference>
<comment type="caution">
    <text evidence="8">The sequence shown here is derived from an EMBL/GenBank/DDBJ whole genome shotgun (WGS) entry which is preliminary data.</text>
</comment>